<dbReference type="SUPFAM" id="SSF48695">
    <property type="entry name" value="Multiheme cytochromes"/>
    <property type="match status" value="1"/>
</dbReference>
<dbReference type="SUPFAM" id="SSF50156">
    <property type="entry name" value="PDZ domain-like"/>
    <property type="match status" value="1"/>
</dbReference>
<dbReference type="STRING" id="1434232.MAIT1_05510"/>
<dbReference type="NCBIfam" id="NF040965">
    <property type="entry name" value="MamP"/>
    <property type="match status" value="1"/>
</dbReference>
<protein>
    <submittedName>
        <fullName evidence="10 11">MamP</fullName>
    </submittedName>
</protein>
<evidence type="ECO:0000256" key="7">
    <source>
        <dbReference type="ARBA" id="ARBA00023136"/>
    </source>
</evidence>
<evidence type="ECO:0000256" key="4">
    <source>
        <dbReference type="ARBA" id="ARBA00022723"/>
    </source>
</evidence>
<evidence type="ECO:0000256" key="3">
    <source>
        <dbReference type="ARBA" id="ARBA00022692"/>
    </source>
</evidence>
<evidence type="ECO:0000256" key="6">
    <source>
        <dbReference type="ARBA" id="ARBA00023004"/>
    </source>
</evidence>
<dbReference type="GO" id="GO:0046872">
    <property type="term" value="F:metal ion binding"/>
    <property type="evidence" value="ECO:0007669"/>
    <property type="project" value="UniProtKB-KW"/>
</dbReference>
<dbReference type="AlphaFoldDB" id="W0LJ06"/>
<keyword evidence="12" id="KW-1185">Reference proteome</keyword>
<dbReference type="InterPro" id="IPR036034">
    <property type="entry name" value="PDZ_sf"/>
</dbReference>
<dbReference type="InterPro" id="IPR001478">
    <property type="entry name" value="PDZ"/>
</dbReference>
<evidence type="ECO:0000313" key="12">
    <source>
        <dbReference type="Proteomes" id="UP000194003"/>
    </source>
</evidence>
<evidence type="ECO:0000256" key="2">
    <source>
        <dbReference type="ARBA" id="ARBA00022591"/>
    </source>
</evidence>
<keyword evidence="6" id="KW-0408">Iron</keyword>
<organism evidence="10">
    <name type="scientific">Magnetofaba australis IT-1</name>
    <dbReference type="NCBI Taxonomy" id="1434232"/>
    <lineage>
        <taxon>Bacteria</taxon>
        <taxon>Pseudomonadati</taxon>
        <taxon>Pseudomonadota</taxon>
        <taxon>Magnetococcia</taxon>
        <taxon>Magnetococcales</taxon>
        <taxon>Magnetococcaceae</taxon>
        <taxon>Magnetofaba</taxon>
    </lineage>
</organism>
<feature type="domain" description="PDZ" evidence="9">
    <location>
        <begin position="104"/>
        <end position="153"/>
    </location>
</feature>
<reference evidence="10" key="1">
    <citation type="journal article" date="2014" name="Front. Microbiol.">
        <title>Isolation, cultivation and genomic analysis of magnetosome biomineralization genes of a new genus of South-seeking magnetotactic cocci within the Alphaproteobacteria.</title>
        <authorList>
            <person name="Morillo V."/>
            <person name="Abreu F."/>
            <person name="Araujo A.C."/>
            <person name="de Almeida L.G."/>
            <person name="Enrich-Prast A."/>
            <person name="Farina M."/>
            <person name="de Vasconcelos A.T."/>
            <person name="Bazylinski D.A."/>
            <person name="Lins U."/>
        </authorList>
    </citation>
    <scope>NUCLEOTIDE SEQUENCE</scope>
    <source>
        <strain evidence="10">IT-1</strain>
    </source>
</reference>
<keyword evidence="5" id="KW-1133">Transmembrane helix</keyword>
<keyword evidence="3" id="KW-0812">Transmembrane</keyword>
<gene>
    <name evidence="10" type="primary">mamP</name>
    <name evidence="11" type="ORF">MAIT1_05510</name>
    <name evidence="10" type="ORF">MIIT1_05510</name>
</gene>
<keyword evidence="7" id="KW-0472">Membrane</keyword>
<keyword evidence="4" id="KW-0479">Metal-binding</keyword>
<dbReference type="PROSITE" id="PS50106">
    <property type="entry name" value="PDZ"/>
    <property type="match status" value="1"/>
</dbReference>
<evidence type="ECO:0000256" key="1">
    <source>
        <dbReference type="ARBA" id="ARBA00004206"/>
    </source>
</evidence>
<evidence type="ECO:0000256" key="8">
    <source>
        <dbReference type="ARBA" id="ARBA00023178"/>
    </source>
</evidence>
<comment type="subcellular location">
    <subcellularLocation>
        <location evidence="1">Magnetosome membrane</location>
        <topology evidence="1">Single-pass membrane protein</topology>
    </subcellularLocation>
</comment>
<dbReference type="InterPro" id="IPR040963">
    <property type="entry name" value="MCR"/>
</dbReference>
<proteinExistence type="predicted"/>
<dbReference type="InterPro" id="IPR036280">
    <property type="entry name" value="Multihaem_cyt_sf"/>
</dbReference>
<evidence type="ECO:0000259" key="9">
    <source>
        <dbReference type="PROSITE" id="PS50106"/>
    </source>
</evidence>
<evidence type="ECO:0000256" key="5">
    <source>
        <dbReference type="ARBA" id="ARBA00022989"/>
    </source>
</evidence>
<dbReference type="EMBL" id="LVJN01000004">
    <property type="protein sequence ID" value="OSM08630.1"/>
    <property type="molecule type" value="Genomic_DNA"/>
</dbReference>
<keyword evidence="2" id="KW-0091">Biomineralization</keyword>
<keyword evidence="8" id="KW-1281">Magnetosome</keyword>
<evidence type="ECO:0000313" key="11">
    <source>
        <dbReference type="EMBL" id="OSM08630.1"/>
    </source>
</evidence>
<reference evidence="11 12" key="2">
    <citation type="journal article" date="2016" name="BMC Genomics">
        <title>Combined genomic and structural analyses of a cultured magnetotactic bacterium reveals its niche adaptation to a dynamic environment.</title>
        <authorList>
            <person name="Araujo A.C."/>
            <person name="Morillo V."/>
            <person name="Cypriano J."/>
            <person name="Teixeira L.C."/>
            <person name="Leao P."/>
            <person name="Lyra S."/>
            <person name="Almeida L.G."/>
            <person name="Bazylinski D.A."/>
            <person name="Vasconcellos A.T."/>
            <person name="Abreu F."/>
            <person name="Lins U."/>
        </authorList>
    </citation>
    <scope>NUCLEOTIDE SEQUENCE [LARGE SCALE GENOMIC DNA]</scope>
    <source>
        <strain evidence="11 12">IT-1</strain>
    </source>
</reference>
<dbReference type="Pfam" id="PF13180">
    <property type="entry name" value="PDZ_2"/>
    <property type="match status" value="1"/>
</dbReference>
<dbReference type="SMART" id="SM00228">
    <property type="entry name" value="PDZ"/>
    <property type="match status" value="1"/>
</dbReference>
<name>W0LJ06_9PROT</name>
<sequence length="263" mass="27840">MPSGTTIVAVGFLLLAILVASSIFDLPGSDLTVTPAPTESAITAPIANQGAEPVMGLSVAFTPGAEQPARQRAPMPTDPTRSGAFVAPDIQLSEAHWQGLEALPLTLELKRKLKLPLDLSGLLVDEVSLNAALSGLQAGDVIVGVNGRAVDNLKAFQEESRRLQMREQINLTAYRKGRLYTFTLSADKNVGLAQVETAPMIQAGDIMPHPYRGPCTSCHAISPNKGTMPDPDLIILPPGPIRQGAQRPHRDRGPCAACHAIVP</sequence>
<dbReference type="Pfam" id="PF18509">
    <property type="entry name" value="MCR"/>
    <property type="match status" value="2"/>
</dbReference>
<dbReference type="Proteomes" id="UP000194003">
    <property type="component" value="Unassembled WGS sequence"/>
</dbReference>
<accession>W0LJ06</accession>
<dbReference type="Gene3D" id="2.30.42.60">
    <property type="match status" value="1"/>
</dbReference>
<dbReference type="GO" id="GO:0110146">
    <property type="term" value="C:magnetosome membrane"/>
    <property type="evidence" value="ECO:0007669"/>
    <property type="project" value="UniProtKB-SubCell"/>
</dbReference>
<dbReference type="EMBL" id="KF933436">
    <property type="protein sequence ID" value="AHG23883.1"/>
    <property type="molecule type" value="Genomic_DNA"/>
</dbReference>
<evidence type="ECO:0000313" key="10">
    <source>
        <dbReference type="EMBL" id="AHG23883.1"/>
    </source>
</evidence>